<keyword evidence="1 3" id="KW-0853">WD repeat</keyword>
<dbReference type="Proteomes" id="UP000076078">
    <property type="component" value="Unassembled WGS sequence"/>
</dbReference>
<evidence type="ECO:0000256" key="3">
    <source>
        <dbReference type="PROSITE-ProRule" id="PRU00221"/>
    </source>
</evidence>
<keyword evidence="4" id="KW-0175">Coiled coil</keyword>
<dbReference type="GO" id="GO:0006364">
    <property type="term" value="P:rRNA processing"/>
    <property type="evidence" value="ECO:0007669"/>
    <property type="project" value="TreeGrafter"/>
</dbReference>
<feature type="compositionally biased region" description="Low complexity" evidence="5">
    <location>
        <begin position="364"/>
        <end position="380"/>
    </location>
</feature>
<dbReference type="PANTHER" id="PTHR18763">
    <property type="entry name" value="WD-REPEAT PROTEIN 18"/>
    <property type="match status" value="1"/>
</dbReference>
<evidence type="ECO:0000256" key="4">
    <source>
        <dbReference type="SAM" id="Coils"/>
    </source>
</evidence>
<dbReference type="InterPro" id="IPR001680">
    <property type="entry name" value="WD40_rpt"/>
</dbReference>
<dbReference type="GO" id="GO:0120330">
    <property type="term" value="C:rixosome complex"/>
    <property type="evidence" value="ECO:0007669"/>
    <property type="project" value="TreeGrafter"/>
</dbReference>
<organism evidence="6 7">
    <name type="scientific">Tieghemostelium lacteum</name>
    <name type="common">Slime mold</name>
    <name type="synonym">Dictyostelium lacteum</name>
    <dbReference type="NCBI Taxonomy" id="361077"/>
    <lineage>
        <taxon>Eukaryota</taxon>
        <taxon>Amoebozoa</taxon>
        <taxon>Evosea</taxon>
        <taxon>Eumycetozoa</taxon>
        <taxon>Dictyostelia</taxon>
        <taxon>Dictyosteliales</taxon>
        <taxon>Raperosteliaceae</taxon>
        <taxon>Tieghemostelium</taxon>
    </lineage>
</organism>
<dbReference type="OrthoDB" id="756370at2759"/>
<name>A0A151ZHN0_TIELA</name>
<dbReference type="PANTHER" id="PTHR18763:SF0">
    <property type="entry name" value="WD REPEAT-CONTAINING PROTEIN 18"/>
    <property type="match status" value="1"/>
</dbReference>
<dbReference type="Pfam" id="PF00400">
    <property type="entry name" value="WD40"/>
    <property type="match status" value="3"/>
</dbReference>
<dbReference type="GO" id="GO:0006261">
    <property type="term" value="P:DNA-templated DNA replication"/>
    <property type="evidence" value="ECO:0007669"/>
    <property type="project" value="TreeGrafter"/>
</dbReference>
<protein>
    <submittedName>
        <fullName evidence="6">WD40 repeat-containing protein</fullName>
    </submittedName>
</protein>
<dbReference type="EMBL" id="LODT01000028">
    <property type="protein sequence ID" value="KYQ93415.1"/>
    <property type="molecule type" value="Genomic_DNA"/>
</dbReference>
<evidence type="ECO:0000313" key="6">
    <source>
        <dbReference type="EMBL" id="KYQ93415.1"/>
    </source>
</evidence>
<dbReference type="InParanoid" id="A0A151ZHN0"/>
<feature type="coiled-coil region" evidence="4">
    <location>
        <begin position="420"/>
        <end position="475"/>
    </location>
</feature>
<dbReference type="PROSITE" id="PS50294">
    <property type="entry name" value="WD_REPEATS_REGION"/>
    <property type="match status" value="2"/>
</dbReference>
<comment type="caution">
    <text evidence="6">The sequence shown here is derived from an EMBL/GenBank/DDBJ whole genome shotgun (WGS) entry which is preliminary data.</text>
</comment>
<dbReference type="STRING" id="361077.A0A151ZHN0"/>
<gene>
    <name evidence="6" type="ORF">DLAC_06103</name>
</gene>
<keyword evidence="2" id="KW-0677">Repeat</keyword>
<dbReference type="PRINTS" id="PR00320">
    <property type="entry name" value="GPROTEINBRPT"/>
</dbReference>
<dbReference type="FunCoup" id="A0A151ZHN0">
    <property type="interactions" value="415"/>
</dbReference>
<evidence type="ECO:0000256" key="2">
    <source>
        <dbReference type="ARBA" id="ARBA00022737"/>
    </source>
</evidence>
<feature type="repeat" description="WD" evidence="3">
    <location>
        <begin position="115"/>
        <end position="149"/>
    </location>
</feature>
<evidence type="ECO:0000313" key="7">
    <source>
        <dbReference type="Proteomes" id="UP000076078"/>
    </source>
</evidence>
<dbReference type="SMART" id="SM00320">
    <property type="entry name" value="WD40"/>
    <property type="match status" value="6"/>
</dbReference>
<sequence>MSYVNETMILTSKDDNSIMVFDIRTGNSLATFQASQSDVGGFSMIGQDYFITSQHNKALVHVYSWKKDQPLYKTPLQEKGGVIASSNDGSYCAMGCGSGSVYLWEVATGSLLRIWEAHYNKITCISFTKDDFYLVTAGDDGVINTWSLEQILNKDVGLLRNKQSFTDHSLGITSIHCGFGGSNSRLFSVSLDRTCKIWDLVSGRAITSILFPTFLTSIILDATETTLYVGGGDGVIYQTDLITLNSNPQLLTNQQQHSNTQSFTSSSELEVNQKKKTFIGHTKSISSLNISMDGSLLISGSLDGVVNIWDTFSRQVIRSFANHIKGSITSISVLFNPIDPLNFNVAGLENKKSFEPIQPFEKYSGNSGTTTTTGTQSRTTLPVKLKHQDLENDTFTQNSNRSFNALQSKSIKTTTASSQSSNSNQQIKDLTKLNKDYENQIDELAKENLNLQKKMEELNKSKSQLNSKILNIQQNPNTKPTKKNKLETPITTQPEQKNKKLENIKIKFFFGN</sequence>
<dbReference type="SUPFAM" id="SSF50978">
    <property type="entry name" value="WD40 repeat-like"/>
    <property type="match status" value="2"/>
</dbReference>
<evidence type="ECO:0000256" key="5">
    <source>
        <dbReference type="SAM" id="MobiDB-lite"/>
    </source>
</evidence>
<dbReference type="InterPro" id="IPR020472">
    <property type="entry name" value="WD40_PAC1"/>
</dbReference>
<dbReference type="InterPro" id="IPR045227">
    <property type="entry name" value="WDR18/Ipi3/RID3"/>
</dbReference>
<feature type="repeat" description="WD" evidence="3">
    <location>
        <begin position="278"/>
        <end position="319"/>
    </location>
</feature>
<accession>A0A151ZHN0</accession>
<reference evidence="6 7" key="1">
    <citation type="submission" date="2015-12" db="EMBL/GenBank/DDBJ databases">
        <title>Dictyostelia acquired genes for synthesis and detection of signals that induce cell-type specialization by lateral gene transfer from prokaryotes.</title>
        <authorList>
            <person name="Gloeckner G."/>
            <person name="Schaap P."/>
        </authorList>
    </citation>
    <scope>NUCLEOTIDE SEQUENCE [LARGE SCALE GENOMIC DNA]</scope>
    <source>
        <strain evidence="6 7">TK</strain>
    </source>
</reference>
<keyword evidence="7" id="KW-1185">Reference proteome</keyword>
<dbReference type="Gene3D" id="2.130.10.10">
    <property type="entry name" value="YVTN repeat-like/Quinoprotein amine dehydrogenase"/>
    <property type="match status" value="3"/>
</dbReference>
<dbReference type="PROSITE" id="PS50082">
    <property type="entry name" value="WD_REPEATS_2"/>
    <property type="match status" value="2"/>
</dbReference>
<dbReference type="InterPro" id="IPR015943">
    <property type="entry name" value="WD40/YVTN_repeat-like_dom_sf"/>
</dbReference>
<evidence type="ECO:0000256" key="1">
    <source>
        <dbReference type="ARBA" id="ARBA00022574"/>
    </source>
</evidence>
<proteinExistence type="predicted"/>
<dbReference type="AlphaFoldDB" id="A0A151ZHN0"/>
<dbReference type="GO" id="GO:0005656">
    <property type="term" value="C:nuclear pre-replicative complex"/>
    <property type="evidence" value="ECO:0007669"/>
    <property type="project" value="TreeGrafter"/>
</dbReference>
<feature type="region of interest" description="Disordered" evidence="5">
    <location>
        <begin position="359"/>
        <end position="382"/>
    </location>
</feature>
<dbReference type="OMA" id="WEAHYNK"/>
<dbReference type="InterPro" id="IPR036322">
    <property type="entry name" value="WD40_repeat_dom_sf"/>
</dbReference>